<evidence type="ECO:0000313" key="2">
    <source>
        <dbReference type="EMBL" id="KAF6410465.1"/>
    </source>
</evidence>
<reference evidence="2 3" key="1">
    <citation type="journal article" date="2020" name="Nature">
        <title>Six reference-quality genomes reveal evolution of bat adaptations.</title>
        <authorList>
            <person name="Jebb D."/>
            <person name="Huang Z."/>
            <person name="Pippel M."/>
            <person name="Hughes G.M."/>
            <person name="Lavrichenko K."/>
            <person name="Devanna P."/>
            <person name="Winkler S."/>
            <person name="Jermiin L.S."/>
            <person name="Skirmuntt E.C."/>
            <person name="Katzourakis A."/>
            <person name="Burkitt-Gray L."/>
            <person name="Ray D.A."/>
            <person name="Sullivan K.A.M."/>
            <person name="Roscito J.G."/>
            <person name="Kirilenko B.M."/>
            <person name="Davalos L.M."/>
            <person name="Corthals A.P."/>
            <person name="Power M.L."/>
            <person name="Jones G."/>
            <person name="Ransome R.D."/>
            <person name="Dechmann D.K.N."/>
            <person name="Locatelli A.G."/>
            <person name="Puechmaille S.J."/>
            <person name="Fedrigo O."/>
            <person name="Jarvis E.D."/>
            <person name="Hiller M."/>
            <person name="Vernes S.C."/>
            <person name="Myers E.W."/>
            <person name="Teeling E.C."/>
        </authorList>
    </citation>
    <scope>NUCLEOTIDE SEQUENCE [LARGE SCALE GENOMIC DNA]</scope>
    <source>
        <strain evidence="2">MRouAeg1</strain>
        <tissue evidence="2">Muscle</tissue>
    </source>
</reference>
<protein>
    <submittedName>
        <fullName evidence="2">Uncharacterized protein</fullName>
    </submittedName>
</protein>
<dbReference type="AlphaFoldDB" id="A0A7J8CHW7"/>
<gene>
    <name evidence="2" type="ORF">HJG63_009009</name>
</gene>
<organism evidence="2 3">
    <name type="scientific">Rousettus aegyptiacus</name>
    <name type="common">Egyptian fruit bat</name>
    <name type="synonym">Pteropus aegyptiacus</name>
    <dbReference type="NCBI Taxonomy" id="9407"/>
    <lineage>
        <taxon>Eukaryota</taxon>
        <taxon>Metazoa</taxon>
        <taxon>Chordata</taxon>
        <taxon>Craniata</taxon>
        <taxon>Vertebrata</taxon>
        <taxon>Euteleostomi</taxon>
        <taxon>Mammalia</taxon>
        <taxon>Eutheria</taxon>
        <taxon>Laurasiatheria</taxon>
        <taxon>Chiroptera</taxon>
        <taxon>Yinpterochiroptera</taxon>
        <taxon>Pteropodoidea</taxon>
        <taxon>Pteropodidae</taxon>
        <taxon>Rousettinae</taxon>
        <taxon>Rousettus</taxon>
    </lineage>
</organism>
<comment type="caution">
    <text evidence="2">The sequence shown here is derived from an EMBL/GenBank/DDBJ whole genome shotgun (WGS) entry which is preliminary data.</text>
</comment>
<proteinExistence type="predicted"/>
<accession>A0A7J8CHW7</accession>
<sequence>MAQDSCRSRRGECVFISQGKNRRAEKDGSVTLHKGLMQLHTCKCRLPRRPAGSDTSTHRMLFHRNLDTHTQTHTNTHFNSGLSELSFTAYLCLLPFSNSCLGGAVTCTHRPPHRRRGLTSGLGTRGSHDRI</sequence>
<feature type="region of interest" description="Disordered" evidence="1">
    <location>
        <begin position="111"/>
        <end position="131"/>
    </location>
</feature>
<dbReference type="Proteomes" id="UP000593571">
    <property type="component" value="Unassembled WGS sequence"/>
</dbReference>
<dbReference type="EMBL" id="JACASE010000014">
    <property type="protein sequence ID" value="KAF6410465.1"/>
    <property type="molecule type" value="Genomic_DNA"/>
</dbReference>
<evidence type="ECO:0000313" key="3">
    <source>
        <dbReference type="Proteomes" id="UP000593571"/>
    </source>
</evidence>
<evidence type="ECO:0000256" key="1">
    <source>
        <dbReference type="SAM" id="MobiDB-lite"/>
    </source>
</evidence>
<name>A0A7J8CHW7_ROUAE</name>
<keyword evidence="3" id="KW-1185">Reference proteome</keyword>